<keyword evidence="11" id="KW-0233">DNA recombination</keyword>
<dbReference type="GO" id="GO:0005524">
    <property type="term" value="F:ATP binding"/>
    <property type="evidence" value="ECO:0007669"/>
    <property type="project" value="UniProtKB-KW"/>
</dbReference>
<dbReference type="GO" id="GO:0006310">
    <property type="term" value="P:DNA recombination"/>
    <property type="evidence" value="ECO:0007669"/>
    <property type="project" value="UniProtKB-KW"/>
</dbReference>
<evidence type="ECO:0000256" key="6">
    <source>
        <dbReference type="ARBA" id="ARBA00022840"/>
    </source>
</evidence>
<evidence type="ECO:0000256" key="11">
    <source>
        <dbReference type="RuleBase" id="RU000617"/>
    </source>
</evidence>
<keyword evidence="5 11" id="KW-0227">DNA damage</keyword>
<dbReference type="Gene3D" id="1.10.3260.10">
    <property type="entry name" value="DNA ligase, ATP-dependent, N-terminal domain"/>
    <property type="match status" value="1"/>
</dbReference>
<evidence type="ECO:0000256" key="12">
    <source>
        <dbReference type="RuleBase" id="RU004196"/>
    </source>
</evidence>
<dbReference type="Pfam" id="PF04679">
    <property type="entry name" value="DNA_ligase_A_C"/>
    <property type="match status" value="1"/>
</dbReference>
<dbReference type="GO" id="GO:0003910">
    <property type="term" value="F:DNA ligase (ATP) activity"/>
    <property type="evidence" value="ECO:0007669"/>
    <property type="project" value="UniProtKB-EC"/>
</dbReference>
<evidence type="ECO:0000256" key="2">
    <source>
        <dbReference type="ARBA" id="ARBA00022598"/>
    </source>
</evidence>
<dbReference type="GO" id="GO:0071897">
    <property type="term" value="P:DNA biosynthetic process"/>
    <property type="evidence" value="ECO:0007669"/>
    <property type="project" value="InterPro"/>
</dbReference>
<sequence>MVDSVPFGQVCRLFERVEATKGSSRKQDLFASFFKSVPALLTENAFPLLRLLVPKFDREKTYGISAKKIAAIYIQANSWPPHGEKASRLTQWADKKQGNKSEGVSNFTNVLEGILKEEGLTVDSGWTVAQINSLLAELNELTNIADRISLWRRLALELTSATQHKWLMRIILKDLKLGIGETTILSVFHPSALEWYNNTSDLQLVCSNVIETGESQPHRSSVTAISPENPIRPMLAARAVWSDIEERITNGRWAVELKFDGERCLIHKSNGVFRLFSRNQLELSTRYPDYLTSMETLFQTHIMASSCIIDGEILAWDESRAGFASFGTNRSVASGLVENCSLAYMAFDIVYMNGKVLVDLPLEERQKVLSACIPNGIPNRFEVAKKEVITSAEQVITALDCAIEQSNEGLILKNLDSVYSVNARDKDSWMKIKADYLLNDSMCDTMDLIILGAYLGKRGGGGYTSFLLGLANGQNRDGEGYPKTFFTFSKVGSGFTQDELALLLERIEPYFEKFDKAAIPSWFEPLSPQFPAPDAIIDPKFSAVLEIKGFEISAGSRHSSGYNIRFPTTIRVRNDKFWHECWTVDDVAEIVRSSSGGRLCHSVRESLFARAHSPRRVRKVRAVECLLSANTI</sequence>
<proteinExistence type="inferred from homology"/>
<feature type="domain" description="ATP-dependent DNA ligase family profile" evidence="13">
    <location>
        <begin position="344"/>
        <end position="472"/>
    </location>
</feature>
<evidence type="ECO:0000259" key="13">
    <source>
        <dbReference type="PROSITE" id="PS50160"/>
    </source>
</evidence>
<dbReference type="GO" id="GO:0006297">
    <property type="term" value="P:nucleotide-excision repair, DNA gap filling"/>
    <property type="evidence" value="ECO:0007669"/>
    <property type="project" value="TreeGrafter"/>
</dbReference>
<dbReference type="InterPro" id="IPR012310">
    <property type="entry name" value="DNA_ligase_ATP-dep_cent"/>
</dbReference>
<dbReference type="NCBIfam" id="TIGR00574">
    <property type="entry name" value="dnl1"/>
    <property type="match status" value="1"/>
</dbReference>
<dbReference type="Gene3D" id="2.40.50.140">
    <property type="entry name" value="Nucleic acid-binding proteins"/>
    <property type="match status" value="1"/>
</dbReference>
<dbReference type="InterPro" id="IPR012308">
    <property type="entry name" value="DNA_ligase_ATP-dep_N"/>
</dbReference>
<dbReference type="GO" id="GO:0003677">
    <property type="term" value="F:DNA binding"/>
    <property type="evidence" value="ECO:0007669"/>
    <property type="project" value="InterPro"/>
</dbReference>
<keyword evidence="3" id="KW-0479">Metal-binding</keyword>
<dbReference type="EMBL" id="HACM01002296">
    <property type="protein sequence ID" value="CRZ02738.1"/>
    <property type="molecule type" value="Transcribed_RNA"/>
</dbReference>
<dbReference type="Gene3D" id="3.30.470.30">
    <property type="entry name" value="DNA ligase/mRNA capping enzyme"/>
    <property type="match status" value="1"/>
</dbReference>
<dbReference type="InterPro" id="IPR000977">
    <property type="entry name" value="DNA_ligase_ATP-dep"/>
</dbReference>
<keyword evidence="8 11" id="KW-0234">DNA repair</keyword>
<dbReference type="PANTHER" id="PTHR45997:SF1">
    <property type="entry name" value="DNA LIGASE 4"/>
    <property type="match status" value="1"/>
</dbReference>
<dbReference type="InterPro" id="IPR016059">
    <property type="entry name" value="DNA_ligase_ATP-dep_CS"/>
</dbReference>
<dbReference type="GO" id="GO:0046872">
    <property type="term" value="F:metal ion binding"/>
    <property type="evidence" value="ECO:0007669"/>
    <property type="project" value="UniProtKB-KW"/>
</dbReference>
<comment type="catalytic activity">
    <reaction evidence="10 11">
        <text>ATP + (deoxyribonucleotide)n-3'-hydroxyl + 5'-phospho-(deoxyribonucleotide)m = (deoxyribonucleotide)n+m + AMP + diphosphate.</text>
        <dbReference type="EC" id="6.5.1.1"/>
    </reaction>
</comment>
<dbReference type="GO" id="GO:0032807">
    <property type="term" value="C:DNA ligase IV complex"/>
    <property type="evidence" value="ECO:0007669"/>
    <property type="project" value="TreeGrafter"/>
</dbReference>
<reference evidence="14" key="1">
    <citation type="submission" date="2015-04" db="EMBL/GenBank/DDBJ databases">
        <title>The genome sequence of the plant pathogenic Rhizarian Plasmodiophora brassicae reveals insights in its biotrophic life cycle and the origin of chitin synthesis.</title>
        <authorList>
            <person name="Schwelm A."/>
            <person name="Fogelqvist J."/>
            <person name="Knaust A."/>
            <person name="Julke S."/>
            <person name="Lilja T."/>
            <person name="Dhandapani V."/>
            <person name="Bonilla-Rosso G."/>
            <person name="Karlsson M."/>
            <person name="Shevchenko A."/>
            <person name="Choi S.R."/>
            <person name="Kim H.G."/>
            <person name="Park J.Y."/>
            <person name="Lim Y.P."/>
            <person name="Ludwig-Muller J."/>
            <person name="Dixelius C."/>
        </authorList>
    </citation>
    <scope>NUCLEOTIDE SEQUENCE</scope>
    <source>
        <tissue evidence="14">Potato root galls</tissue>
    </source>
</reference>
<organism evidence="14">
    <name type="scientific">Spongospora subterranea</name>
    <dbReference type="NCBI Taxonomy" id="70186"/>
    <lineage>
        <taxon>Eukaryota</taxon>
        <taxon>Sar</taxon>
        <taxon>Rhizaria</taxon>
        <taxon>Endomyxa</taxon>
        <taxon>Phytomyxea</taxon>
        <taxon>Plasmodiophorida</taxon>
        <taxon>Plasmodiophoridae</taxon>
        <taxon>Spongospora</taxon>
    </lineage>
</organism>
<dbReference type="AlphaFoldDB" id="A0A0H5QL44"/>
<keyword evidence="6 11" id="KW-0067">ATP-binding</keyword>
<accession>A0A0H5QL44</accession>
<dbReference type="EC" id="6.5.1.1" evidence="11"/>
<dbReference type="PANTHER" id="PTHR45997">
    <property type="entry name" value="DNA LIGASE 4"/>
    <property type="match status" value="1"/>
</dbReference>
<name>A0A0H5QL44_9EUKA</name>
<dbReference type="InterPro" id="IPR012309">
    <property type="entry name" value="DNA_ligase_ATP-dep_C"/>
</dbReference>
<keyword evidence="7" id="KW-0460">Magnesium</keyword>
<keyword evidence="4 11" id="KW-0547">Nucleotide-binding</keyword>
<comment type="similarity">
    <text evidence="1 12">Belongs to the ATP-dependent DNA ligase family.</text>
</comment>
<dbReference type="PROSITE" id="PS50160">
    <property type="entry name" value="DNA_LIGASE_A3"/>
    <property type="match status" value="1"/>
</dbReference>
<dbReference type="InterPro" id="IPR029710">
    <property type="entry name" value="LIG4"/>
</dbReference>
<dbReference type="SUPFAM" id="SSF50249">
    <property type="entry name" value="Nucleic acid-binding proteins"/>
    <property type="match status" value="1"/>
</dbReference>
<dbReference type="InterPro" id="IPR036599">
    <property type="entry name" value="DNA_ligase_N_sf"/>
</dbReference>
<dbReference type="SUPFAM" id="SSF117018">
    <property type="entry name" value="ATP-dependent DNA ligase DNA-binding domain"/>
    <property type="match status" value="1"/>
</dbReference>
<dbReference type="InterPro" id="IPR012340">
    <property type="entry name" value="NA-bd_OB-fold"/>
</dbReference>
<evidence type="ECO:0000256" key="7">
    <source>
        <dbReference type="ARBA" id="ARBA00022842"/>
    </source>
</evidence>
<evidence type="ECO:0000256" key="10">
    <source>
        <dbReference type="ARBA" id="ARBA00034003"/>
    </source>
</evidence>
<dbReference type="Pfam" id="PF01068">
    <property type="entry name" value="DNA_ligase_A_M"/>
    <property type="match status" value="1"/>
</dbReference>
<evidence type="ECO:0000313" key="14">
    <source>
        <dbReference type="EMBL" id="CRZ02738.1"/>
    </source>
</evidence>
<dbReference type="CDD" id="cd07903">
    <property type="entry name" value="Adenylation_DNA_ligase_IV"/>
    <property type="match status" value="1"/>
</dbReference>
<keyword evidence="2 11" id="KW-0436">Ligase</keyword>
<dbReference type="GO" id="GO:0006303">
    <property type="term" value="P:double-strand break repair via nonhomologous end joining"/>
    <property type="evidence" value="ECO:0007669"/>
    <property type="project" value="TreeGrafter"/>
</dbReference>
<evidence type="ECO:0000256" key="8">
    <source>
        <dbReference type="ARBA" id="ARBA00023204"/>
    </source>
</evidence>
<dbReference type="PROSITE" id="PS00697">
    <property type="entry name" value="DNA_LIGASE_A1"/>
    <property type="match status" value="1"/>
</dbReference>
<evidence type="ECO:0000256" key="1">
    <source>
        <dbReference type="ARBA" id="ARBA00007572"/>
    </source>
</evidence>
<evidence type="ECO:0000256" key="9">
    <source>
        <dbReference type="ARBA" id="ARBA00023242"/>
    </source>
</evidence>
<protein>
    <recommendedName>
        <fullName evidence="11">DNA ligase</fullName>
        <ecNumber evidence="11">6.5.1.1</ecNumber>
    </recommendedName>
</protein>
<dbReference type="InterPro" id="IPR044125">
    <property type="entry name" value="Adenylation_DNA_ligase_IV"/>
</dbReference>
<evidence type="ECO:0000256" key="4">
    <source>
        <dbReference type="ARBA" id="ARBA00022741"/>
    </source>
</evidence>
<evidence type="ECO:0000256" key="3">
    <source>
        <dbReference type="ARBA" id="ARBA00022723"/>
    </source>
</evidence>
<keyword evidence="9" id="KW-0539">Nucleus</keyword>
<dbReference type="SUPFAM" id="SSF56091">
    <property type="entry name" value="DNA ligase/mRNA capping enzyme, catalytic domain"/>
    <property type="match status" value="1"/>
</dbReference>
<dbReference type="Pfam" id="PF04675">
    <property type="entry name" value="DNA_ligase_A_N"/>
    <property type="match status" value="1"/>
</dbReference>
<evidence type="ECO:0000256" key="5">
    <source>
        <dbReference type="ARBA" id="ARBA00022763"/>
    </source>
</evidence>